<feature type="region of interest" description="Disordered" evidence="1">
    <location>
        <begin position="1"/>
        <end position="110"/>
    </location>
</feature>
<dbReference type="EMBL" id="VSRR010002805">
    <property type="protein sequence ID" value="MPC33319.1"/>
    <property type="molecule type" value="Genomic_DNA"/>
</dbReference>
<keyword evidence="3" id="KW-1185">Reference proteome</keyword>
<evidence type="ECO:0000313" key="2">
    <source>
        <dbReference type="EMBL" id="MPC33319.1"/>
    </source>
</evidence>
<organism evidence="2 3">
    <name type="scientific">Portunus trituberculatus</name>
    <name type="common">Swimming crab</name>
    <name type="synonym">Neptunus trituberculatus</name>
    <dbReference type="NCBI Taxonomy" id="210409"/>
    <lineage>
        <taxon>Eukaryota</taxon>
        <taxon>Metazoa</taxon>
        <taxon>Ecdysozoa</taxon>
        <taxon>Arthropoda</taxon>
        <taxon>Crustacea</taxon>
        <taxon>Multicrustacea</taxon>
        <taxon>Malacostraca</taxon>
        <taxon>Eumalacostraca</taxon>
        <taxon>Eucarida</taxon>
        <taxon>Decapoda</taxon>
        <taxon>Pleocyemata</taxon>
        <taxon>Brachyura</taxon>
        <taxon>Eubrachyura</taxon>
        <taxon>Portunoidea</taxon>
        <taxon>Portunidae</taxon>
        <taxon>Portuninae</taxon>
        <taxon>Portunus</taxon>
    </lineage>
</organism>
<dbReference type="AlphaFoldDB" id="A0A5B7EJI4"/>
<comment type="caution">
    <text evidence="2">The sequence shown here is derived from an EMBL/GenBank/DDBJ whole genome shotgun (WGS) entry which is preliminary data.</text>
</comment>
<feature type="compositionally biased region" description="Basic and acidic residues" evidence="1">
    <location>
        <begin position="32"/>
        <end position="81"/>
    </location>
</feature>
<evidence type="ECO:0000256" key="1">
    <source>
        <dbReference type="SAM" id="MobiDB-lite"/>
    </source>
</evidence>
<dbReference type="Proteomes" id="UP000324222">
    <property type="component" value="Unassembled WGS sequence"/>
</dbReference>
<reference evidence="2 3" key="1">
    <citation type="submission" date="2019-05" db="EMBL/GenBank/DDBJ databases">
        <title>Another draft genome of Portunus trituberculatus and its Hox gene families provides insights of decapod evolution.</title>
        <authorList>
            <person name="Jeong J.-H."/>
            <person name="Song I."/>
            <person name="Kim S."/>
            <person name="Choi T."/>
            <person name="Kim D."/>
            <person name="Ryu S."/>
            <person name="Kim W."/>
        </authorList>
    </citation>
    <scope>NUCLEOTIDE SEQUENCE [LARGE SCALE GENOMIC DNA]</scope>
    <source>
        <tissue evidence="2">Muscle</tissue>
    </source>
</reference>
<proteinExistence type="predicted"/>
<protein>
    <submittedName>
        <fullName evidence="2">Uncharacterized protein</fullName>
    </submittedName>
</protein>
<evidence type="ECO:0000313" key="3">
    <source>
        <dbReference type="Proteomes" id="UP000324222"/>
    </source>
</evidence>
<gene>
    <name evidence="2" type="ORF">E2C01_026663</name>
</gene>
<sequence length="110" mass="12263">MWLPFSLRRVADSSRHQQHKVSSMGYPGHASNDCRHCVAEEAPKTASKENHQDHSLARSLQREARNQRSKADGDYGDDKHLPCSLRPQGATHHTAKCSPHEGKDVASQGR</sequence>
<accession>A0A5B7EJI4</accession>
<name>A0A5B7EJI4_PORTR</name>